<reference evidence="1" key="2">
    <citation type="submission" date="2015-03" db="UniProtKB">
        <authorList>
            <consortium name="EnsemblPlants"/>
        </authorList>
    </citation>
    <scope>IDENTIFICATION</scope>
</reference>
<sequence length="78" mass="8255">MFRAGAKNMSSDLPVEGVVRVKKVEKIQAYNLVTKPSATTSRISPITGQAESMAVTVVRVGAVAGKPDDIVPVARMNN</sequence>
<organism evidence="1">
    <name type="scientific">Oryza barthii</name>
    <dbReference type="NCBI Taxonomy" id="65489"/>
    <lineage>
        <taxon>Eukaryota</taxon>
        <taxon>Viridiplantae</taxon>
        <taxon>Streptophyta</taxon>
        <taxon>Embryophyta</taxon>
        <taxon>Tracheophyta</taxon>
        <taxon>Spermatophyta</taxon>
        <taxon>Magnoliopsida</taxon>
        <taxon>Liliopsida</taxon>
        <taxon>Poales</taxon>
        <taxon>Poaceae</taxon>
        <taxon>BOP clade</taxon>
        <taxon>Oryzoideae</taxon>
        <taxon>Oryzeae</taxon>
        <taxon>Oryzinae</taxon>
        <taxon>Oryza</taxon>
    </lineage>
</organism>
<evidence type="ECO:0000313" key="1">
    <source>
        <dbReference type="EnsemblPlants" id="OBART05G02860.1"/>
    </source>
</evidence>
<name>A0A0D3G329_9ORYZ</name>
<evidence type="ECO:0000313" key="2">
    <source>
        <dbReference type="Proteomes" id="UP000026960"/>
    </source>
</evidence>
<proteinExistence type="predicted"/>
<accession>A0A0D3G329</accession>
<dbReference type="Gramene" id="OBART05G02860.1">
    <property type="protein sequence ID" value="OBART05G02860.1"/>
    <property type="gene ID" value="OBART05G02860"/>
</dbReference>
<dbReference type="Proteomes" id="UP000026960">
    <property type="component" value="Chromosome 5"/>
</dbReference>
<keyword evidence="2" id="KW-1185">Reference proteome</keyword>
<protein>
    <submittedName>
        <fullName evidence="1">Uncharacterized protein</fullName>
    </submittedName>
</protein>
<dbReference type="eggNOG" id="ENOG502R3U4">
    <property type="taxonomic scope" value="Eukaryota"/>
</dbReference>
<dbReference type="PaxDb" id="65489-OBART05G02860.1"/>
<dbReference type="EnsemblPlants" id="OBART05G02860.1">
    <property type="protein sequence ID" value="OBART05G02860.1"/>
    <property type="gene ID" value="OBART05G02860"/>
</dbReference>
<reference evidence="1" key="1">
    <citation type="journal article" date="2009" name="Rice">
        <title>De Novo Next Generation Sequencing of Plant Genomes.</title>
        <authorList>
            <person name="Rounsley S."/>
            <person name="Marri P.R."/>
            <person name="Yu Y."/>
            <person name="He R."/>
            <person name="Sisneros N."/>
            <person name="Goicoechea J.L."/>
            <person name="Lee S.J."/>
            <person name="Angelova A."/>
            <person name="Kudrna D."/>
            <person name="Luo M."/>
            <person name="Affourtit J."/>
            <person name="Desany B."/>
            <person name="Knight J."/>
            <person name="Niazi F."/>
            <person name="Egholm M."/>
            <person name="Wing R.A."/>
        </authorList>
    </citation>
    <scope>NUCLEOTIDE SEQUENCE [LARGE SCALE GENOMIC DNA]</scope>
    <source>
        <strain evidence="1">cv. IRGC 105608</strain>
    </source>
</reference>
<dbReference type="AlphaFoldDB" id="A0A0D3G329"/>
<dbReference type="HOGENOM" id="CLU_166435_0_0_1"/>